<keyword evidence="3" id="KW-1185">Reference proteome</keyword>
<feature type="region of interest" description="Disordered" evidence="1">
    <location>
        <begin position="104"/>
        <end position="125"/>
    </location>
</feature>
<dbReference type="Proteomes" id="UP000053095">
    <property type="component" value="Unassembled WGS sequence"/>
</dbReference>
<evidence type="ECO:0000313" key="2">
    <source>
        <dbReference type="EMBL" id="GAM36813.1"/>
    </source>
</evidence>
<evidence type="ECO:0000313" key="3">
    <source>
        <dbReference type="Proteomes" id="UP000053095"/>
    </source>
</evidence>
<sequence length="125" mass="13940">MRVLIVVIAGFSNSERHDMRVGICHLSNESFAVIRCEEMVLRSQCVAHFDIKGLQPDATDRVVRHPILLHQLVDVNGQVSSVEAADTNMDDPLLDGAIAARSEIREGREMRMEKKKGGKEKATED</sequence>
<accession>A0A510NXH8</accession>
<evidence type="ECO:0000256" key="1">
    <source>
        <dbReference type="SAM" id="MobiDB-lite"/>
    </source>
</evidence>
<organism evidence="2 3">
    <name type="scientific">Talaromyces pinophilus</name>
    <name type="common">Penicillium pinophilum</name>
    <dbReference type="NCBI Taxonomy" id="128442"/>
    <lineage>
        <taxon>Eukaryota</taxon>
        <taxon>Fungi</taxon>
        <taxon>Dikarya</taxon>
        <taxon>Ascomycota</taxon>
        <taxon>Pezizomycotina</taxon>
        <taxon>Eurotiomycetes</taxon>
        <taxon>Eurotiomycetidae</taxon>
        <taxon>Eurotiales</taxon>
        <taxon>Trichocomaceae</taxon>
        <taxon>Talaromyces</taxon>
        <taxon>Talaromyces sect. Talaromyces</taxon>
    </lineage>
</organism>
<proteinExistence type="predicted"/>
<name>A0A510NXH8_TALPI</name>
<gene>
    <name evidence="2" type="ORF">TCE0_018r06205</name>
</gene>
<reference evidence="3" key="1">
    <citation type="journal article" date="2015" name="Genome Announc.">
        <title>Draft genome sequence of Talaromyces cellulolyticus strain Y-94, a source of lignocellulosic biomass-degrading enzymes.</title>
        <authorList>
            <person name="Fujii T."/>
            <person name="Koike H."/>
            <person name="Sawayama S."/>
            <person name="Yano S."/>
            <person name="Inoue H."/>
        </authorList>
    </citation>
    <scope>NUCLEOTIDE SEQUENCE [LARGE SCALE GENOMIC DNA]</scope>
    <source>
        <strain evidence="3">Y-94</strain>
    </source>
</reference>
<dbReference type="EMBL" id="DF933814">
    <property type="protein sequence ID" value="GAM36813.1"/>
    <property type="molecule type" value="Genomic_DNA"/>
</dbReference>
<dbReference type="AlphaFoldDB" id="A0A510NXH8"/>
<protein>
    <submittedName>
        <fullName evidence="2">Uncharacterized protein</fullName>
    </submittedName>
</protein>